<reference evidence="3" key="1">
    <citation type="submission" date="2022-10" db="EMBL/GenBank/DDBJ databases">
        <title>Tapping the CABI collections for fungal endophytes: first genome assemblies for Collariella, Neodidymelliopsis, Ascochyta clinopodiicola, Didymella pomorum, Didymosphaeria variabile, Neocosmospora piperis and Neocucurbitaria cava.</title>
        <authorList>
            <person name="Hill R."/>
        </authorList>
    </citation>
    <scope>NUCLEOTIDE SEQUENCE</scope>
    <source>
        <strain evidence="3">IMI 355082</strain>
    </source>
</reference>
<gene>
    <name evidence="3" type="ORF">N0V93_002125</name>
</gene>
<evidence type="ECO:0000313" key="3">
    <source>
        <dbReference type="EMBL" id="KAJ4397887.1"/>
    </source>
</evidence>
<comment type="caution">
    <text evidence="3">The sequence shown here is derived from an EMBL/GenBank/DDBJ whole genome shotgun (WGS) entry which is preliminary data.</text>
</comment>
<dbReference type="Proteomes" id="UP001140453">
    <property type="component" value="Unassembled WGS sequence"/>
</dbReference>
<evidence type="ECO:0000259" key="2">
    <source>
        <dbReference type="Pfam" id="PF25411"/>
    </source>
</evidence>
<keyword evidence="4" id="KW-1185">Reference proteome</keyword>
<dbReference type="AlphaFoldDB" id="A0A9W8Z786"/>
<evidence type="ECO:0000313" key="4">
    <source>
        <dbReference type="Proteomes" id="UP001140453"/>
    </source>
</evidence>
<feature type="chain" id="PRO_5040725683" description="DUF7888 domain-containing protein" evidence="1">
    <location>
        <begin position="19"/>
        <end position="174"/>
    </location>
</feature>
<dbReference type="Pfam" id="PF25411">
    <property type="entry name" value="DUF7888"/>
    <property type="match status" value="1"/>
</dbReference>
<organism evidence="3 4">
    <name type="scientific">Gnomoniopsis smithogilvyi</name>
    <dbReference type="NCBI Taxonomy" id="1191159"/>
    <lineage>
        <taxon>Eukaryota</taxon>
        <taxon>Fungi</taxon>
        <taxon>Dikarya</taxon>
        <taxon>Ascomycota</taxon>
        <taxon>Pezizomycotina</taxon>
        <taxon>Sordariomycetes</taxon>
        <taxon>Sordariomycetidae</taxon>
        <taxon>Diaporthales</taxon>
        <taxon>Gnomoniaceae</taxon>
        <taxon>Gnomoniopsis</taxon>
    </lineage>
</organism>
<dbReference type="OrthoDB" id="3478218at2759"/>
<proteinExistence type="predicted"/>
<dbReference type="PANTHER" id="PTHR40845">
    <property type="match status" value="1"/>
</dbReference>
<dbReference type="InterPro" id="IPR057210">
    <property type="entry name" value="DUF7888"/>
</dbReference>
<evidence type="ECO:0000256" key="1">
    <source>
        <dbReference type="SAM" id="SignalP"/>
    </source>
</evidence>
<accession>A0A9W8Z786</accession>
<name>A0A9W8Z786_9PEZI</name>
<feature type="signal peptide" evidence="1">
    <location>
        <begin position="1"/>
        <end position="18"/>
    </location>
</feature>
<protein>
    <recommendedName>
        <fullName evidence="2">DUF7888 domain-containing protein</fullName>
    </recommendedName>
</protein>
<sequence length="174" mass="18863">MRFSATLYALTIATSAIASPLHAARATDQDIVDEESTKVINGEPSEVIQILEPETDAGSTLTEELIVEINDPDYVSTKMLKERINTKGASNVAYGQAIAAAVDAAYTQAKQIKNWDKARQAFTQGMVGSMSARNPDFGKAKAAVCYNQGYRIRDPSNYYGLRSVSFSSGLLKTK</sequence>
<feature type="domain" description="DUF7888" evidence="2">
    <location>
        <begin position="88"/>
        <end position="173"/>
    </location>
</feature>
<dbReference type="PANTHER" id="PTHR40845:SF1">
    <property type="match status" value="1"/>
</dbReference>
<dbReference type="EMBL" id="JAPEVB010000001">
    <property type="protein sequence ID" value="KAJ4397887.1"/>
    <property type="molecule type" value="Genomic_DNA"/>
</dbReference>
<keyword evidence="1" id="KW-0732">Signal</keyword>